<gene>
    <name evidence="1" type="ORF">GCM10023144_15050</name>
</gene>
<keyword evidence="2" id="KW-1185">Reference proteome</keyword>
<dbReference type="SUPFAM" id="SSF51621">
    <property type="entry name" value="Phosphoenolpyruvate/pyruvate domain"/>
    <property type="match status" value="1"/>
</dbReference>
<accession>A0ABP8GRG8</accession>
<reference evidence="2" key="1">
    <citation type="journal article" date="2019" name="Int. J. Syst. Evol. Microbiol.">
        <title>The Global Catalogue of Microorganisms (GCM) 10K type strain sequencing project: providing services to taxonomists for standard genome sequencing and annotation.</title>
        <authorList>
            <consortium name="The Broad Institute Genomics Platform"/>
            <consortium name="The Broad Institute Genome Sequencing Center for Infectious Disease"/>
            <person name="Wu L."/>
            <person name="Ma J."/>
        </authorList>
    </citation>
    <scope>NUCLEOTIDE SEQUENCE [LARGE SCALE GENOMIC DNA]</scope>
    <source>
        <strain evidence="2">JCM 17666</strain>
    </source>
</reference>
<dbReference type="EMBL" id="BAABFO010000006">
    <property type="protein sequence ID" value="GAA4328854.1"/>
    <property type="molecule type" value="Genomic_DNA"/>
</dbReference>
<dbReference type="PANTHER" id="PTHR42905">
    <property type="entry name" value="PHOSPHOENOLPYRUVATE CARBOXYLASE"/>
    <property type="match status" value="1"/>
</dbReference>
<dbReference type="Gene3D" id="3.20.20.60">
    <property type="entry name" value="Phosphoenolpyruvate-binding domains"/>
    <property type="match status" value="1"/>
</dbReference>
<evidence type="ECO:0000313" key="1">
    <source>
        <dbReference type="EMBL" id="GAA4328854.1"/>
    </source>
</evidence>
<dbReference type="PANTHER" id="PTHR42905:SF5">
    <property type="entry name" value="CARBOXYVINYL-CARBOXYPHOSPHONATE PHOSPHORYLMUTASE, CHLOROPLASTIC"/>
    <property type="match status" value="1"/>
</dbReference>
<dbReference type="Proteomes" id="UP001501671">
    <property type="component" value="Unassembled WGS sequence"/>
</dbReference>
<dbReference type="CDD" id="cd00377">
    <property type="entry name" value="ICL_PEPM"/>
    <property type="match status" value="1"/>
</dbReference>
<evidence type="ECO:0000313" key="2">
    <source>
        <dbReference type="Proteomes" id="UP001501671"/>
    </source>
</evidence>
<name>A0ABP8GRG8_9BURK</name>
<organism evidence="1 2">
    <name type="scientific">Pigmentiphaga soli</name>
    <dbReference type="NCBI Taxonomy" id="1007095"/>
    <lineage>
        <taxon>Bacteria</taxon>
        <taxon>Pseudomonadati</taxon>
        <taxon>Pseudomonadota</taxon>
        <taxon>Betaproteobacteria</taxon>
        <taxon>Burkholderiales</taxon>
        <taxon>Alcaligenaceae</taxon>
        <taxon>Pigmentiphaga</taxon>
    </lineage>
</organism>
<dbReference type="Pfam" id="PF13714">
    <property type="entry name" value="PEP_mutase"/>
    <property type="match status" value="1"/>
</dbReference>
<dbReference type="InterPro" id="IPR015813">
    <property type="entry name" value="Pyrv/PenolPyrv_kinase-like_dom"/>
</dbReference>
<proteinExistence type="predicted"/>
<dbReference type="RefSeq" id="WP_345247926.1">
    <property type="nucleotide sequence ID" value="NZ_BAABFO010000006.1"/>
</dbReference>
<protein>
    <submittedName>
        <fullName evidence="1">Oxaloacetate decarboxylase</fullName>
    </submittedName>
</protein>
<sequence>MTEKLTTRLRRLTSQPDACVMAPGAGDAFMARMLARAGFEAVYMSGFATSVTRLGMSDVGLLTASEMLDNTWRIVDASGLPVLADIDTGYGNAMNVLRTVRDFEKAGAAALHMEDQVSPKRCGHLAGKRVIPAAEMVSKIKAACDARVDADLMLVIRTDAIAVEGIEAAFERAERYREAGADMLFIEAPVGREQTERVARHFKGVPLLYNMAASGKSPDIPADELGRMGFRLATFALYGLLAAIAPIERMLGELRRTGTIGHLRDSMATFKHLNEIVGLPEHQAAEARYGVPEDEQTRL</sequence>
<dbReference type="InterPro" id="IPR040442">
    <property type="entry name" value="Pyrv_kinase-like_dom_sf"/>
</dbReference>
<dbReference type="InterPro" id="IPR018523">
    <property type="entry name" value="Isocitrate_lyase_ph_CS"/>
</dbReference>
<comment type="caution">
    <text evidence="1">The sequence shown here is derived from an EMBL/GenBank/DDBJ whole genome shotgun (WGS) entry which is preliminary data.</text>
</comment>
<dbReference type="PROSITE" id="PS00161">
    <property type="entry name" value="ISOCITRATE_LYASE"/>
    <property type="match status" value="1"/>
</dbReference>
<dbReference type="InterPro" id="IPR039556">
    <property type="entry name" value="ICL/PEPM"/>
</dbReference>